<reference evidence="4 5" key="1">
    <citation type="journal article" date="2018" name="Evol. Lett.">
        <title>Horizontal gene cluster transfer increased hallucinogenic mushroom diversity.</title>
        <authorList>
            <person name="Reynolds H.T."/>
            <person name="Vijayakumar V."/>
            <person name="Gluck-Thaler E."/>
            <person name="Korotkin H.B."/>
            <person name="Matheny P.B."/>
            <person name="Slot J.C."/>
        </authorList>
    </citation>
    <scope>NUCLEOTIDE SEQUENCE [LARGE SCALE GENOMIC DNA]</scope>
    <source>
        <strain evidence="4 5">SRW20</strain>
    </source>
</reference>
<dbReference type="InterPro" id="IPR013320">
    <property type="entry name" value="ConA-like_dom_sf"/>
</dbReference>
<organism evidence="4 5">
    <name type="scientific">Gymnopilus dilepis</name>
    <dbReference type="NCBI Taxonomy" id="231916"/>
    <lineage>
        <taxon>Eukaryota</taxon>
        <taxon>Fungi</taxon>
        <taxon>Dikarya</taxon>
        <taxon>Basidiomycota</taxon>
        <taxon>Agaricomycotina</taxon>
        <taxon>Agaricomycetes</taxon>
        <taxon>Agaricomycetidae</taxon>
        <taxon>Agaricales</taxon>
        <taxon>Agaricineae</taxon>
        <taxon>Hymenogastraceae</taxon>
        <taxon>Gymnopilus</taxon>
    </lineage>
</organism>
<proteinExistence type="inferred from homology"/>
<keyword evidence="5" id="KW-1185">Reference proteome</keyword>
<evidence type="ECO:0000313" key="4">
    <source>
        <dbReference type="EMBL" id="PPQ75059.1"/>
    </source>
</evidence>
<feature type="compositionally biased region" description="Polar residues" evidence="2">
    <location>
        <begin position="115"/>
        <end position="130"/>
    </location>
</feature>
<feature type="compositionally biased region" description="Low complexity" evidence="2">
    <location>
        <begin position="208"/>
        <end position="226"/>
    </location>
</feature>
<dbReference type="Gene3D" id="2.60.120.200">
    <property type="match status" value="1"/>
</dbReference>
<dbReference type="Pfam" id="PF00722">
    <property type="entry name" value="Glyco_hydro_16"/>
    <property type="match status" value="1"/>
</dbReference>
<dbReference type="PROSITE" id="PS51762">
    <property type="entry name" value="GH16_2"/>
    <property type="match status" value="1"/>
</dbReference>
<dbReference type="GO" id="GO:0005975">
    <property type="term" value="P:carbohydrate metabolic process"/>
    <property type="evidence" value="ECO:0007669"/>
    <property type="project" value="InterPro"/>
</dbReference>
<gene>
    <name evidence="4" type="ORF">CVT26_012061</name>
</gene>
<dbReference type="InParanoid" id="A0A409W991"/>
<protein>
    <recommendedName>
        <fullName evidence="3">GH16 domain-containing protein</fullName>
    </recommendedName>
</protein>
<evidence type="ECO:0000256" key="1">
    <source>
        <dbReference type="ARBA" id="ARBA00006865"/>
    </source>
</evidence>
<dbReference type="PANTHER" id="PTHR10963">
    <property type="entry name" value="GLYCOSYL HYDROLASE-RELATED"/>
    <property type="match status" value="1"/>
</dbReference>
<dbReference type="EMBL" id="NHYE01005292">
    <property type="protein sequence ID" value="PPQ75059.1"/>
    <property type="molecule type" value="Genomic_DNA"/>
</dbReference>
<evidence type="ECO:0000313" key="5">
    <source>
        <dbReference type="Proteomes" id="UP000284706"/>
    </source>
</evidence>
<feature type="region of interest" description="Disordered" evidence="2">
    <location>
        <begin position="1"/>
        <end position="226"/>
    </location>
</feature>
<dbReference type="GO" id="GO:0004553">
    <property type="term" value="F:hydrolase activity, hydrolyzing O-glycosyl compounds"/>
    <property type="evidence" value="ECO:0007669"/>
    <property type="project" value="InterPro"/>
</dbReference>
<dbReference type="InterPro" id="IPR050546">
    <property type="entry name" value="Glycosyl_Hydrlase_16"/>
</dbReference>
<dbReference type="Proteomes" id="UP000284706">
    <property type="component" value="Unassembled WGS sequence"/>
</dbReference>
<dbReference type="PANTHER" id="PTHR10963:SF55">
    <property type="entry name" value="GLYCOSIDE HYDROLASE FAMILY 16 PROTEIN"/>
    <property type="match status" value="1"/>
</dbReference>
<name>A0A409W991_9AGAR</name>
<dbReference type="STRING" id="231916.A0A409W991"/>
<accession>A0A409W991</accession>
<sequence length="684" mass="74117">MAYPRRQSGSHLAPSRPRVNRNSSDEDFDIRPPRPFFLAENAANRSSSSSIENSSLDPPSDSDDSNNRAPPRPSAAARVPPRTHARRRSSMSNSNTVPLPAENDQPASRRDSYPQLESPTATSPLLRQQMPSSRPPPSSFSFPFQAYPGNPDPAPSLGRRRSRSSLEMDTMPQDMSYQPVSTQPPLSPTGSFSDLRKPFAPFMSENASGSRDSLPRSSSSNSLYKQSAAANMMPASAAAAASITNPQPLHSNHSVQSFRAPFLSPASRPTSTLWSPPSYAQFANAGSIPVSPSASTTALPLGASPYATVVAKSKPPPLPSTRLAAPLDKSEKPWLAHPEPRSRLAYFLTYLCIFLGAAAAAVICWQGISSVDVLDPNSLCLVMDEEFSGSDLDSSTWNKDVELGGFGNGEFEMTTDSSDNLFVQNGELFIMPTVTSAKVGNIYQGNFTLQGCTAGNSTGCTVVANQLRGTVINPVQSARINTKGKKSIKYGKVEVRAKLPTGDWLWPAIWMLPENNTYGPWPLSGEIDIIEARGNGPSYPAQGSNFVRSTLSYGPLPTLVNRVYGWFSMKRSSFSSSFHVYTFEWTENFIRVSVDSKLHAMLTSETKPGHKKNSYWAKAGFPETARNGTDGQGELVVVQDPYEVAGATRAAPFDQKFYLIVDVAAGGTSGWFPDNKGGKPWFDQ</sequence>
<dbReference type="SUPFAM" id="SSF49899">
    <property type="entry name" value="Concanavalin A-like lectins/glucanases"/>
    <property type="match status" value="1"/>
</dbReference>
<evidence type="ECO:0000259" key="3">
    <source>
        <dbReference type="PROSITE" id="PS51762"/>
    </source>
</evidence>
<feature type="compositionally biased region" description="Polar residues" evidence="2">
    <location>
        <begin position="173"/>
        <end position="192"/>
    </location>
</feature>
<dbReference type="InterPro" id="IPR000757">
    <property type="entry name" value="Beta-glucanase-like"/>
</dbReference>
<dbReference type="OrthoDB" id="4781at2759"/>
<evidence type="ECO:0000256" key="2">
    <source>
        <dbReference type="SAM" id="MobiDB-lite"/>
    </source>
</evidence>
<feature type="compositionally biased region" description="Low complexity" evidence="2">
    <location>
        <begin position="39"/>
        <end position="59"/>
    </location>
</feature>
<feature type="non-terminal residue" evidence="4">
    <location>
        <position position="684"/>
    </location>
</feature>
<dbReference type="AlphaFoldDB" id="A0A409W991"/>
<comment type="similarity">
    <text evidence="1">Belongs to the glycosyl hydrolase 16 family.</text>
</comment>
<feature type="domain" description="GH16" evidence="3">
    <location>
        <begin position="332"/>
        <end position="684"/>
    </location>
</feature>
<comment type="caution">
    <text evidence="4">The sequence shown here is derived from an EMBL/GenBank/DDBJ whole genome shotgun (WGS) entry which is preliminary data.</text>
</comment>